<dbReference type="CDD" id="cd06532">
    <property type="entry name" value="Glyco_transf_25"/>
    <property type="match status" value="1"/>
</dbReference>
<keyword evidence="4" id="KW-1133">Transmembrane helix</keyword>
<protein>
    <submittedName>
        <fullName evidence="5">Glycosyltransferase family 25</fullName>
    </submittedName>
</protein>
<dbReference type="OrthoDB" id="47375at2759"/>
<dbReference type="GeneID" id="68358227"/>
<keyword evidence="4" id="KW-0472">Membrane</keyword>
<dbReference type="InterPro" id="IPR002654">
    <property type="entry name" value="Glyco_trans_25"/>
</dbReference>
<evidence type="ECO:0000256" key="3">
    <source>
        <dbReference type="ARBA" id="ARBA00022679"/>
    </source>
</evidence>
<comment type="caution">
    <text evidence="5">The sequence shown here is derived from an EMBL/GenBank/DDBJ whole genome shotgun (WGS) entry which is preliminary data.</text>
</comment>
<dbReference type="GO" id="GO:0016740">
    <property type="term" value="F:transferase activity"/>
    <property type="evidence" value="ECO:0007669"/>
    <property type="project" value="UniProtKB-KW"/>
</dbReference>
<evidence type="ECO:0000256" key="4">
    <source>
        <dbReference type="SAM" id="Phobius"/>
    </source>
</evidence>
<keyword evidence="6" id="KW-1185">Reference proteome</keyword>
<organism evidence="5 6">
    <name type="scientific">Hirsutella rhossiliensis</name>
    <dbReference type="NCBI Taxonomy" id="111463"/>
    <lineage>
        <taxon>Eukaryota</taxon>
        <taxon>Fungi</taxon>
        <taxon>Dikarya</taxon>
        <taxon>Ascomycota</taxon>
        <taxon>Pezizomycotina</taxon>
        <taxon>Sordariomycetes</taxon>
        <taxon>Hypocreomycetidae</taxon>
        <taxon>Hypocreales</taxon>
        <taxon>Ophiocordycipitaceae</taxon>
        <taxon>Hirsutella</taxon>
    </lineage>
</organism>
<dbReference type="PANTHER" id="PTHR10730:SF53">
    <property type="entry name" value="GLYCOSYLTRANSFERASE 25 FAMILY MEMBER"/>
    <property type="match status" value="1"/>
</dbReference>
<name>A0A9P8MRI6_9HYPO</name>
<feature type="transmembrane region" description="Helical" evidence="4">
    <location>
        <begin position="12"/>
        <end position="33"/>
    </location>
</feature>
<keyword evidence="4" id="KW-0812">Transmembrane</keyword>
<dbReference type="PANTHER" id="PTHR10730">
    <property type="entry name" value="PROCOLLAGEN-LYSINE,2-OXOGLUTARATE 5-DIOXYGENASE/GLYCOSYLTRANSFERASE 25 FAMILY MEMBER"/>
    <property type="match status" value="1"/>
</dbReference>
<dbReference type="Proteomes" id="UP000824596">
    <property type="component" value="Unassembled WGS sequence"/>
</dbReference>
<evidence type="ECO:0000256" key="1">
    <source>
        <dbReference type="ARBA" id="ARBA00006721"/>
    </source>
</evidence>
<dbReference type="EMBL" id="JAIZPD010000011">
    <property type="protein sequence ID" value="KAH0960077.1"/>
    <property type="molecule type" value="Genomic_DNA"/>
</dbReference>
<evidence type="ECO:0000313" key="5">
    <source>
        <dbReference type="EMBL" id="KAH0960077.1"/>
    </source>
</evidence>
<keyword evidence="2" id="KW-0328">Glycosyltransferase</keyword>
<dbReference type="AlphaFoldDB" id="A0A9P8MRI6"/>
<proteinExistence type="inferred from homology"/>
<sequence>MKSSSLGWSSPRSARLAMALISIVVVYSIVFSWTSRGAFSSHAATSRITWSGTEDVDEELSGLGENAVHQVTESKSTAADFGRVSNRTLGFEKVIAIGLSERSDKRDALDLMAALSGFDLDWVDGVKASSISDKAVPFGIQLDQVRDNFLGSWRGHMNAIRRIVDTGISSALIMEDDVDWDVHLKLQLNDIAHGARQILGESSPLPNSPYGDAWDVLWLGHCGEPFPETLEENAGLEGDLKAKMSTKYTIKDDDTVPPYSQVSHLVDWSAYPAHTRLVHMTAAPICSFAYAISQSAARKLLYALSVDGLHMAFDNSLAQLCRDAIYDLGRQREGGYRLKCLSVNPTIMFHHKAKGRLAADSDIQSYGQGGGVREKGISESIKWSMRLNLKNILTGHALEPQFEDES</sequence>
<dbReference type="InterPro" id="IPR050757">
    <property type="entry name" value="Collagen_mod_GT25"/>
</dbReference>
<evidence type="ECO:0000256" key="2">
    <source>
        <dbReference type="ARBA" id="ARBA00022676"/>
    </source>
</evidence>
<keyword evidence="3" id="KW-0808">Transferase</keyword>
<comment type="similarity">
    <text evidence="1">Belongs to the glycosyltransferase 25 family.</text>
</comment>
<gene>
    <name evidence="5" type="ORF">HRG_09098</name>
</gene>
<reference evidence="5" key="1">
    <citation type="submission" date="2021-09" db="EMBL/GenBank/DDBJ databases">
        <title>A high-quality genome of the endoparasitic fungus Hirsutella rhossiliensis with a comparison of Hirsutella genomes reveals transposable elements contributing to genome size variation.</title>
        <authorList>
            <person name="Lin R."/>
            <person name="Jiao Y."/>
            <person name="Sun X."/>
            <person name="Ling J."/>
            <person name="Xie B."/>
            <person name="Cheng X."/>
        </authorList>
    </citation>
    <scope>NUCLEOTIDE SEQUENCE</scope>
    <source>
        <strain evidence="5">HR02</strain>
    </source>
</reference>
<evidence type="ECO:0000313" key="6">
    <source>
        <dbReference type="Proteomes" id="UP000824596"/>
    </source>
</evidence>
<accession>A0A9P8MRI6</accession>
<dbReference type="RefSeq" id="XP_044717590.1">
    <property type="nucleotide sequence ID" value="XM_044867569.1"/>
</dbReference>